<name>A0A512C317_9HYPH</name>
<organism evidence="1 2">
    <name type="scientific">Microvirga aerophila</name>
    <dbReference type="NCBI Taxonomy" id="670291"/>
    <lineage>
        <taxon>Bacteria</taxon>
        <taxon>Pseudomonadati</taxon>
        <taxon>Pseudomonadota</taxon>
        <taxon>Alphaproteobacteria</taxon>
        <taxon>Hyphomicrobiales</taxon>
        <taxon>Methylobacteriaceae</taxon>
        <taxon>Microvirga</taxon>
    </lineage>
</organism>
<accession>A0A512C317</accession>
<dbReference type="InterPro" id="IPR024078">
    <property type="entry name" value="LmbE-like_dom_sf"/>
</dbReference>
<reference evidence="1 2" key="1">
    <citation type="submission" date="2019-07" db="EMBL/GenBank/DDBJ databases">
        <title>Whole genome shotgun sequence of Microvirga aerophila NBRC 106136.</title>
        <authorList>
            <person name="Hosoyama A."/>
            <person name="Uohara A."/>
            <person name="Ohji S."/>
            <person name="Ichikawa N."/>
        </authorList>
    </citation>
    <scope>NUCLEOTIDE SEQUENCE [LARGE SCALE GENOMIC DNA]</scope>
    <source>
        <strain evidence="1 2">NBRC 106136</strain>
    </source>
</reference>
<dbReference type="PANTHER" id="PTHR12993">
    <property type="entry name" value="N-ACETYLGLUCOSAMINYL-PHOSPHATIDYLINOSITOL DE-N-ACETYLASE-RELATED"/>
    <property type="match status" value="1"/>
</dbReference>
<dbReference type="AlphaFoldDB" id="A0A512C317"/>
<evidence type="ECO:0008006" key="3">
    <source>
        <dbReference type="Google" id="ProtNLM"/>
    </source>
</evidence>
<proteinExistence type="predicted"/>
<dbReference type="SUPFAM" id="SSF102588">
    <property type="entry name" value="LmbE-like"/>
    <property type="match status" value="1"/>
</dbReference>
<dbReference type="GO" id="GO:0016811">
    <property type="term" value="F:hydrolase activity, acting on carbon-nitrogen (but not peptide) bonds, in linear amides"/>
    <property type="evidence" value="ECO:0007669"/>
    <property type="project" value="TreeGrafter"/>
</dbReference>
<dbReference type="EMBL" id="BJYU01000211">
    <property type="protein sequence ID" value="GEO18581.1"/>
    <property type="molecule type" value="Genomic_DNA"/>
</dbReference>
<dbReference type="Pfam" id="PF02585">
    <property type="entry name" value="PIG-L"/>
    <property type="match status" value="1"/>
</dbReference>
<evidence type="ECO:0000313" key="1">
    <source>
        <dbReference type="EMBL" id="GEO18581.1"/>
    </source>
</evidence>
<dbReference type="PANTHER" id="PTHR12993:SF29">
    <property type="entry name" value="BLR3841 PROTEIN"/>
    <property type="match status" value="1"/>
</dbReference>
<gene>
    <name evidence="1" type="ORF">MAE02_62770</name>
</gene>
<protein>
    <recommendedName>
        <fullName evidence="3">GlcNAc-PI de-N-acetylase</fullName>
    </recommendedName>
</protein>
<dbReference type="Proteomes" id="UP000321085">
    <property type="component" value="Unassembled WGS sequence"/>
</dbReference>
<dbReference type="InterPro" id="IPR003737">
    <property type="entry name" value="GlcNAc_PI_deacetylase-related"/>
</dbReference>
<evidence type="ECO:0000313" key="2">
    <source>
        <dbReference type="Proteomes" id="UP000321085"/>
    </source>
</evidence>
<dbReference type="Gene3D" id="3.40.50.10320">
    <property type="entry name" value="LmbE-like"/>
    <property type="match status" value="1"/>
</dbReference>
<keyword evidence="2" id="KW-1185">Reference proteome</keyword>
<comment type="caution">
    <text evidence="1">The sequence shown here is derived from an EMBL/GenBank/DDBJ whole genome shotgun (WGS) entry which is preliminary data.</text>
</comment>
<sequence length="265" mass="29764">MQHSIGEMIKQPLIKLREWFSIALFNGIIVFCNKTKEDSGRSLLVLAPHYDDETFGCGGLIALMCGQGREVKVVFLTDGSASHNHFKTVSREQLMKTREKEVAHAASILGLKESDLIFLKYQDGSLAEVIEQQPVCVAQRVGAILKAFEPAEVYVTCQWDNHSDHEAAFDILLRSIGEMATVPEVYQYPISAGWRPANLRRFSIHDIIHARVLPIKSALELKRKAIGAYSSQIAVLPKGFTKRFLLPYEIYFKVPKTKLERCGAS</sequence>